<accession>A0A846TL55</accession>
<dbReference type="PANTHER" id="PTHR30290">
    <property type="entry name" value="PERIPLASMIC BINDING COMPONENT OF ABC TRANSPORTER"/>
    <property type="match status" value="1"/>
</dbReference>
<dbReference type="GO" id="GO:1904680">
    <property type="term" value="F:peptide transmembrane transporter activity"/>
    <property type="evidence" value="ECO:0007669"/>
    <property type="project" value="TreeGrafter"/>
</dbReference>
<dbReference type="GO" id="GO:0043190">
    <property type="term" value="C:ATP-binding cassette (ABC) transporter complex"/>
    <property type="evidence" value="ECO:0007669"/>
    <property type="project" value="InterPro"/>
</dbReference>
<evidence type="ECO:0000256" key="3">
    <source>
        <dbReference type="ARBA" id="ARBA00022729"/>
    </source>
</evidence>
<name>A0A846TL55_9MICC</name>
<evidence type="ECO:0000256" key="2">
    <source>
        <dbReference type="ARBA" id="ARBA00022448"/>
    </source>
</evidence>
<reference evidence="6 7" key="1">
    <citation type="submission" date="2020-02" db="EMBL/GenBank/DDBJ databases">
        <authorList>
            <person name="Sun Q."/>
        </authorList>
    </citation>
    <scope>NUCLEOTIDE SEQUENCE [LARGE SCALE GENOMIC DNA]</scope>
    <source>
        <strain evidence="6 7">YIM 13062</strain>
    </source>
</reference>
<dbReference type="Pfam" id="PF00496">
    <property type="entry name" value="SBP_bac_5"/>
    <property type="match status" value="1"/>
</dbReference>
<dbReference type="InterPro" id="IPR006311">
    <property type="entry name" value="TAT_signal"/>
</dbReference>
<dbReference type="Gene3D" id="3.90.76.10">
    <property type="entry name" value="Dipeptide-binding Protein, Domain 1"/>
    <property type="match status" value="1"/>
</dbReference>
<dbReference type="PROSITE" id="PS51318">
    <property type="entry name" value="TAT"/>
    <property type="match status" value="1"/>
</dbReference>
<evidence type="ECO:0000313" key="7">
    <source>
        <dbReference type="Proteomes" id="UP000521379"/>
    </source>
</evidence>
<dbReference type="EMBL" id="JAAVUN010000005">
    <property type="protein sequence ID" value="NKE09173.1"/>
    <property type="molecule type" value="Genomic_DNA"/>
</dbReference>
<dbReference type="PIRSF" id="PIRSF002741">
    <property type="entry name" value="MppA"/>
    <property type="match status" value="1"/>
</dbReference>
<keyword evidence="7" id="KW-1185">Reference proteome</keyword>
<dbReference type="InterPro" id="IPR030678">
    <property type="entry name" value="Peptide/Ni-bd"/>
</dbReference>
<evidence type="ECO:0000313" key="6">
    <source>
        <dbReference type="EMBL" id="NKE09173.1"/>
    </source>
</evidence>
<organism evidence="6 7">
    <name type="scientific">Kocuria subflava</name>
    <dbReference type="NCBI Taxonomy" id="1736139"/>
    <lineage>
        <taxon>Bacteria</taxon>
        <taxon>Bacillati</taxon>
        <taxon>Actinomycetota</taxon>
        <taxon>Actinomycetes</taxon>
        <taxon>Micrococcales</taxon>
        <taxon>Micrococcaceae</taxon>
        <taxon>Kocuria</taxon>
    </lineage>
</organism>
<evidence type="ECO:0000256" key="1">
    <source>
        <dbReference type="ARBA" id="ARBA00005695"/>
    </source>
</evidence>
<dbReference type="SUPFAM" id="SSF53850">
    <property type="entry name" value="Periplasmic binding protein-like II"/>
    <property type="match status" value="1"/>
</dbReference>
<dbReference type="PANTHER" id="PTHR30290:SF9">
    <property type="entry name" value="OLIGOPEPTIDE-BINDING PROTEIN APPA"/>
    <property type="match status" value="1"/>
</dbReference>
<feature type="domain" description="Solute-binding protein family 5" evidence="5">
    <location>
        <begin position="91"/>
        <end position="466"/>
    </location>
</feature>
<protein>
    <submittedName>
        <fullName evidence="6">ABC transporter substrate-binding protein</fullName>
    </submittedName>
</protein>
<dbReference type="GO" id="GO:0042597">
    <property type="term" value="C:periplasmic space"/>
    <property type="evidence" value="ECO:0007669"/>
    <property type="project" value="UniProtKB-ARBA"/>
</dbReference>
<dbReference type="InterPro" id="IPR000914">
    <property type="entry name" value="SBP_5_dom"/>
</dbReference>
<evidence type="ECO:0000259" key="5">
    <source>
        <dbReference type="Pfam" id="PF00496"/>
    </source>
</evidence>
<dbReference type="PROSITE" id="PS51257">
    <property type="entry name" value="PROKAR_LIPOPROTEIN"/>
    <property type="match status" value="1"/>
</dbReference>
<dbReference type="GO" id="GO:0015833">
    <property type="term" value="P:peptide transport"/>
    <property type="evidence" value="ECO:0007669"/>
    <property type="project" value="TreeGrafter"/>
</dbReference>
<comment type="similarity">
    <text evidence="1">Belongs to the bacterial solute-binding protein 5 family.</text>
</comment>
<feature type="chain" id="PRO_5032315643" evidence="4">
    <location>
        <begin position="34"/>
        <end position="549"/>
    </location>
</feature>
<dbReference type="RefSeq" id="WP_119932567.1">
    <property type="nucleotide sequence ID" value="NZ_JAAVUN010000005.1"/>
</dbReference>
<keyword evidence="3 4" id="KW-0732">Signal</keyword>
<keyword evidence="2" id="KW-0813">Transport</keyword>
<evidence type="ECO:0000256" key="4">
    <source>
        <dbReference type="SAM" id="SignalP"/>
    </source>
</evidence>
<dbReference type="AlphaFoldDB" id="A0A846TL55"/>
<dbReference type="InterPro" id="IPR039424">
    <property type="entry name" value="SBP_5"/>
</dbReference>
<dbReference type="Gene3D" id="3.40.190.10">
    <property type="entry name" value="Periplasmic binding protein-like II"/>
    <property type="match status" value="1"/>
</dbReference>
<dbReference type="Gene3D" id="3.10.105.10">
    <property type="entry name" value="Dipeptide-binding Protein, Domain 3"/>
    <property type="match status" value="1"/>
</dbReference>
<proteinExistence type="inferred from homology"/>
<comment type="caution">
    <text evidence="6">The sequence shown here is derived from an EMBL/GenBank/DDBJ whole genome shotgun (WGS) entry which is preliminary data.</text>
</comment>
<gene>
    <name evidence="6" type="ORF">GTW58_04300</name>
</gene>
<feature type="signal peptide" evidence="4">
    <location>
        <begin position="1"/>
        <end position="33"/>
    </location>
</feature>
<sequence length="549" mass="58933">MTSRCSRRHFLSAAAGGLLGSAALTSTSGCARADDQPSSQSSQPVAPAHYVFANAATAPSLDPSLTDNLETHRIARQILDGLVAPDPMTGEPVPALATAWRSSEDGLSWDFALRTGVFFHDGSGFDAEAVVTNFNRWAAASVRDSSTGRHSLFDAVFRRGAPEGSIYQECQAVDSSTVRILLRRPHPSLPKALTHPAFGVAAPLSISADTVGTAPVGTGPFKVQAGLDSGSGQRPGESVVLKASETYWGDLGPIGTLEFVAIPDTELRYVALRNEQVDGYDLVGLDAFAPLAREGVQVLQRDPYSVAYLGMNSSSGAFTDINVRQAVMASIDRQAVVRDHYPQGTNVAQAFLPARFNVPDTEVGFPGYNPQEARDLLGASQYDGAPLRFLYPTGASRSWALEPERLYADISAQLTRTGFEISPVPVPWSIYEETLRTRSQDHELFLSGVNGGFRDPDYFTATLFSAPTPELGLDSPSLRTLINDAANVDDGEDRQELYRRANGRVIQEKAAMPLAFPTTGVAVNSRTASFPLSSTGFEEFNAIRLNEAP</sequence>
<dbReference type="Proteomes" id="UP000521379">
    <property type="component" value="Unassembled WGS sequence"/>
</dbReference>